<dbReference type="EMBL" id="BSTJ01000003">
    <property type="protein sequence ID" value="GLY74552.1"/>
    <property type="molecule type" value="Genomic_DNA"/>
</dbReference>
<feature type="region of interest" description="Disordered" evidence="1">
    <location>
        <begin position="67"/>
        <end position="142"/>
    </location>
</feature>
<evidence type="ECO:0000256" key="1">
    <source>
        <dbReference type="SAM" id="MobiDB-lite"/>
    </source>
</evidence>
<accession>A0A9W6RIA9</accession>
<dbReference type="AlphaFoldDB" id="A0A9W6RIA9"/>
<keyword evidence="2" id="KW-0472">Membrane</keyword>
<reference evidence="3" key="1">
    <citation type="submission" date="2023-03" db="EMBL/GenBank/DDBJ databases">
        <title>Actinoallomurus iriomotensis NBRC 103681.</title>
        <authorList>
            <person name="Ichikawa N."/>
            <person name="Sato H."/>
            <person name="Tonouchi N."/>
        </authorList>
    </citation>
    <scope>NUCLEOTIDE SEQUENCE</scope>
    <source>
        <strain evidence="3">NBRC 103681</strain>
    </source>
</reference>
<evidence type="ECO:0000313" key="3">
    <source>
        <dbReference type="EMBL" id="GLY74552.1"/>
    </source>
</evidence>
<comment type="caution">
    <text evidence="3">The sequence shown here is derived from an EMBL/GenBank/DDBJ whole genome shotgun (WGS) entry which is preliminary data.</text>
</comment>
<feature type="compositionally biased region" description="Pro residues" evidence="1">
    <location>
        <begin position="116"/>
        <end position="142"/>
    </location>
</feature>
<feature type="compositionally biased region" description="Low complexity" evidence="1">
    <location>
        <begin position="78"/>
        <end position="114"/>
    </location>
</feature>
<keyword evidence="2" id="KW-0812">Transmembrane</keyword>
<organism evidence="3 4">
    <name type="scientific">Actinoallomurus iriomotensis</name>
    <dbReference type="NCBI Taxonomy" id="478107"/>
    <lineage>
        <taxon>Bacteria</taxon>
        <taxon>Bacillati</taxon>
        <taxon>Actinomycetota</taxon>
        <taxon>Actinomycetes</taxon>
        <taxon>Streptosporangiales</taxon>
        <taxon>Thermomonosporaceae</taxon>
        <taxon>Actinoallomurus</taxon>
    </lineage>
</organism>
<dbReference type="Proteomes" id="UP001165135">
    <property type="component" value="Unassembled WGS sequence"/>
</dbReference>
<evidence type="ECO:0000313" key="4">
    <source>
        <dbReference type="Proteomes" id="UP001165135"/>
    </source>
</evidence>
<dbReference type="RefSeq" id="WP_285620436.1">
    <property type="nucleotide sequence ID" value="NZ_BSTJ01000003.1"/>
</dbReference>
<protein>
    <submittedName>
        <fullName evidence="3">Uncharacterized protein</fullName>
    </submittedName>
</protein>
<sequence>MRDDLEDLLTEHYRRAAEDIEPDAGLIDRCRGAARTGWAFPARWGPLVAAAAVALAVLTGWLLWPDRRPASVPPPVSPVRSAPPASPSGGVPVTPRPTPTGVRPPQARSPADRTPTPRPTPRSVSPSPPRSAMPPVPSASPR</sequence>
<evidence type="ECO:0000256" key="2">
    <source>
        <dbReference type="SAM" id="Phobius"/>
    </source>
</evidence>
<name>A0A9W6RIA9_9ACTN</name>
<gene>
    <name evidence="3" type="ORF">Airi01_028190</name>
</gene>
<keyword evidence="2" id="KW-1133">Transmembrane helix</keyword>
<feature type="transmembrane region" description="Helical" evidence="2">
    <location>
        <begin position="44"/>
        <end position="64"/>
    </location>
</feature>
<proteinExistence type="predicted"/>